<dbReference type="EMBL" id="FNIC01000008">
    <property type="protein sequence ID" value="SDO40454.1"/>
    <property type="molecule type" value="Genomic_DNA"/>
</dbReference>
<dbReference type="STRING" id="1005944.SAMN05192576_3960"/>
<proteinExistence type="predicted"/>
<evidence type="ECO:0000313" key="2">
    <source>
        <dbReference type="EMBL" id="SDO40454.1"/>
    </source>
</evidence>
<accession>A0A1H0J9Y0</accession>
<feature type="transmembrane region" description="Helical" evidence="1">
    <location>
        <begin position="235"/>
        <end position="257"/>
    </location>
</feature>
<keyword evidence="1" id="KW-1133">Transmembrane helix</keyword>
<dbReference type="InterPro" id="IPR041113">
    <property type="entry name" value="Heliorhodopsin"/>
</dbReference>
<protein>
    <recommendedName>
        <fullName evidence="4">Heliorhodopsin</fullName>
    </recommendedName>
</protein>
<evidence type="ECO:0000313" key="3">
    <source>
        <dbReference type="Proteomes" id="UP000199004"/>
    </source>
</evidence>
<gene>
    <name evidence="2" type="ORF">SAMN05192576_3960</name>
</gene>
<feature type="transmembrane region" description="Helical" evidence="1">
    <location>
        <begin position="132"/>
        <end position="150"/>
    </location>
</feature>
<feature type="transmembrane region" description="Helical" evidence="1">
    <location>
        <begin position="108"/>
        <end position="126"/>
    </location>
</feature>
<keyword evidence="1" id="KW-0812">Transmembrane</keyword>
<dbReference type="AlphaFoldDB" id="A0A1H0J9Y0"/>
<evidence type="ECO:0000256" key="1">
    <source>
        <dbReference type="SAM" id="Phobius"/>
    </source>
</evidence>
<organism evidence="2 3">
    <name type="scientific">Nocardioides szechwanensis</name>
    <dbReference type="NCBI Taxonomy" id="1005944"/>
    <lineage>
        <taxon>Bacteria</taxon>
        <taxon>Bacillati</taxon>
        <taxon>Actinomycetota</taxon>
        <taxon>Actinomycetes</taxon>
        <taxon>Propionibacteriales</taxon>
        <taxon>Nocardioidaceae</taxon>
        <taxon>Nocardioides</taxon>
    </lineage>
</organism>
<sequence length="258" mass="27546">MSAETPAIAGPIAARLRRDNTIAALVHLLQAAAVLALASSFALPVTAAYLQGPPGTPATDPEVLFDIPTGAAVAGFLALSALAHLLVGTAWRSHYLADLARHRNQARWVEYSVSSSLMIVLIAQLVGIADVAALLALFGVNASMILFGWLQERDEAPGEGGWLPFFFGCLAGVVPWLAIAVYLLSLGSTSSAAPPGFVYGIFASLFVFFNVFAMNQWLQYRARGRWSDYLFGERIYILLSLTAKSALAWQIFAGTLAS</sequence>
<dbReference type="NCBIfam" id="NF038020">
    <property type="entry name" value="HeR"/>
    <property type="match status" value="1"/>
</dbReference>
<reference evidence="3" key="1">
    <citation type="submission" date="2016-10" db="EMBL/GenBank/DDBJ databases">
        <authorList>
            <person name="Varghese N."/>
            <person name="Submissions S."/>
        </authorList>
    </citation>
    <scope>NUCLEOTIDE SEQUENCE [LARGE SCALE GENOMIC DNA]</scope>
    <source>
        <strain evidence="3">CGMCC 1.11147</strain>
    </source>
</reference>
<feature type="transmembrane region" description="Helical" evidence="1">
    <location>
        <begin position="196"/>
        <end position="214"/>
    </location>
</feature>
<keyword evidence="3" id="KW-1185">Reference proteome</keyword>
<feature type="transmembrane region" description="Helical" evidence="1">
    <location>
        <begin position="21"/>
        <end position="43"/>
    </location>
</feature>
<feature type="transmembrane region" description="Helical" evidence="1">
    <location>
        <begin position="162"/>
        <end position="184"/>
    </location>
</feature>
<feature type="transmembrane region" description="Helical" evidence="1">
    <location>
        <begin position="63"/>
        <end position="87"/>
    </location>
</feature>
<dbReference type="Pfam" id="PF18761">
    <property type="entry name" value="Heliorhodopsin"/>
    <property type="match status" value="1"/>
</dbReference>
<name>A0A1H0J9Y0_9ACTN</name>
<evidence type="ECO:0008006" key="4">
    <source>
        <dbReference type="Google" id="ProtNLM"/>
    </source>
</evidence>
<dbReference type="Proteomes" id="UP000199004">
    <property type="component" value="Unassembled WGS sequence"/>
</dbReference>
<dbReference type="Gene3D" id="1.20.1070.10">
    <property type="entry name" value="Rhodopsin 7-helix transmembrane proteins"/>
    <property type="match status" value="1"/>
</dbReference>
<keyword evidence="1" id="KW-0472">Membrane</keyword>